<evidence type="ECO:0000256" key="5">
    <source>
        <dbReference type="ARBA" id="ARBA00022692"/>
    </source>
</evidence>
<organism evidence="10 11">
    <name type="scientific">Streptomyces bikiniensis</name>
    <dbReference type="NCBI Taxonomy" id="1896"/>
    <lineage>
        <taxon>Bacteria</taxon>
        <taxon>Bacillati</taxon>
        <taxon>Actinomycetota</taxon>
        <taxon>Actinomycetes</taxon>
        <taxon>Kitasatosporales</taxon>
        <taxon>Streptomycetaceae</taxon>
        <taxon>Streptomyces</taxon>
    </lineage>
</organism>
<proteinExistence type="inferred from homology"/>
<dbReference type="PANTHER" id="PTHR42810">
    <property type="entry name" value="PURINE PERMEASE C1399.01C-RELATED"/>
    <property type="match status" value="1"/>
</dbReference>
<dbReference type="PROSITE" id="PS01116">
    <property type="entry name" value="XANTH_URACIL_PERMASE"/>
    <property type="match status" value="1"/>
</dbReference>
<evidence type="ECO:0000313" key="10">
    <source>
        <dbReference type="EMBL" id="MFI9122102.1"/>
    </source>
</evidence>
<feature type="transmembrane region" description="Helical" evidence="9">
    <location>
        <begin position="418"/>
        <end position="439"/>
    </location>
</feature>
<dbReference type="NCBIfam" id="TIGR03173">
    <property type="entry name" value="pbuX"/>
    <property type="match status" value="1"/>
</dbReference>
<feature type="transmembrane region" description="Helical" evidence="9">
    <location>
        <begin position="94"/>
        <end position="113"/>
    </location>
</feature>
<evidence type="ECO:0000256" key="6">
    <source>
        <dbReference type="ARBA" id="ARBA00022989"/>
    </source>
</evidence>
<feature type="transmembrane region" description="Helical" evidence="9">
    <location>
        <begin position="177"/>
        <end position="196"/>
    </location>
</feature>
<feature type="transmembrane region" description="Helical" evidence="9">
    <location>
        <begin position="263"/>
        <end position="283"/>
    </location>
</feature>
<keyword evidence="11" id="KW-1185">Reference proteome</keyword>
<dbReference type="PANTHER" id="PTHR42810:SF4">
    <property type="entry name" value="URIC ACID TRANSPORTER UACT"/>
    <property type="match status" value="1"/>
</dbReference>
<feature type="compositionally biased region" description="Low complexity" evidence="8">
    <location>
        <begin position="43"/>
        <end position="60"/>
    </location>
</feature>
<evidence type="ECO:0000256" key="3">
    <source>
        <dbReference type="ARBA" id="ARBA00022448"/>
    </source>
</evidence>
<feature type="transmembrane region" description="Helical" evidence="9">
    <location>
        <begin position="152"/>
        <end position="171"/>
    </location>
</feature>
<comment type="caution">
    <text evidence="10">The sequence shown here is derived from an EMBL/GenBank/DDBJ whole genome shotgun (WGS) entry which is preliminary data.</text>
</comment>
<evidence type="ECO:0000256" key="2">
    <source>
        <dbReference type="ARBA" id="ARBA00008821"/>
    </source>
</evidence>
<feature type="transmembrane region" description="Helical" evidence="9">
    <location>
        <begin position="203"/>
        <end position="223"/>
    </location>
</feature>
<dbReference type="RefSeq" id="WP_399617462.1">
    <property type="nucleotide sequence ID" value="NZ_JBITYT010000010.1"/>
</dbReference>
<keyword evidence="6 9" id="KW-1133">Transmembrane helix</keyword>
<keyword evidence="3" id="KW-0813">Transport</keyword>
<dbReference type="EMBL" id="JBITYT010000010">
    <property type="protein sequence ID" value="MFI9122102.1"/>
    <property type="molecule type" value="Genomic_DNA"/>
</dbReference>
<feature type="region of interest" description="Disordered" evidence="8">
    <location>
        <begin position="1"/>
        <end position="74"/>
    </location>
</feature>
<name>A0ABW8CX31_STRBI</name>
<feature type="transmembrane region" description="Helical" evidence="9">
    <location>
        <begin position="235"/>
        <end position="256"/>
    </location>
</feature>
<dbReference type="Proteomes" id="UP001614391">
    <property type="component" value="Unassembled WGS sequence"/>
</dbReference>
<gene>
    <name evidence="10" type="ORF">ACIGW0_22280</name>
</gene>
<keyword evidence="7 9" id="KW-0472">Membrane</keyword>
<feature type="transmembrane region" description="Helical" evidence="9">
    <location>
        <begin position="451"/>
        <end position="469"/>
    </location>
</feature>
<feature type="transmembrane region" description="Helical" evidence="9">
    <location>
        <begin position="119"/>
        <end position="140"/>
    </location>
</feature>
<sequence length="520" mass="52080">MTDVTRAPGENATTDAARPPGGAAEGVVTRPPTGSAAQDVTRPPGGTATTGGAKPPGGTASPRPPRVADPAGPAPVGAAPAWWRLVALGLQHVLAFYAGAVVMPLLVAQGMGLSEADTASLVNTALVACGVATLLQTVGLPGVGIRLPVVQGMSTAAVPSLVSVGVAAGGARVGLPTVFGAVIAAGLVLFLVAPVFGRLVRFFPPLVTGTIVTVVGVTLMAVAARQVGGGDPGAAGFGAPVQLGLAAVTLVVVVVLYRFAKGFVASVAVLLGLAAGTVVAALAGRADFSRVGDAAWFGMQAPLHYGAPRFDVMAVLAIVLVMVIIAVESIGQFFAVGEIAGREVDERSVVRALRADGLATVASGLLNSFPTTVYSQNVGLLRLTGVTSRRVVATGGVIMLVLGTVPKVGAVVAAMPPAVLGGATVVLFSTIAVVGMQILVKADLSGARNTVLVAASLGIGFLPTAYPQFAEHMPTRQLQVLFESGIMLGTLTAVVLNLFFHHLPSWRGSRPGATPATDAV</sequence>
<comment type="subcellular location">
    <subcellularLocation>
        <location evidence="1">Cell membrane</location>
        <topology evidence="1">Multi-pass membrane protein</topology>
    </subcellularLocation>
</comment>
<evidence type="ECO:0000256" key="7">
    <source>
        <dbReference type="ARBA" id="ARBA00023136"/>
    </source>
</evidence>
<dbReference type="InterPro" id="IPR006042">
    <property type="entry name" value="Xan_ur_permease"/>
</dbReference>
<dbReference type="NCBIfam" id="NF037981">
    <property type="entry name" value="NCS2_1"/>
    <property type="match status" value="1"/>
</dbReference>
<feature type="transmembrane region" description="Helical" evidence="9">
    <location>
        <begin position="481"/>
        <end position="500"/>
    </location>
</feature>
<evidence type="ECO:0000256" key="8">
    <source>
        <dbReference type="SAM" id="MobiDB-lite"/>
    </source>
</evidence>
<feature type="transmembrane region" description="Helical" evidence="9">
    <location>
        <begin position="312"/>
        <end position="337"/>
    </location>
</feature>
<reference evidence="10 11" key="1">
    <citation type="submission" date="2024-10" db="EMBL/GenBank/DDBJ databases">
        <title>The Natural Products Discovery Center: Release of the First 8490 Sequenced Strains for Exploring Actinobacteria Biosynthetic Diversity.</title>
        <authorList>
            <person name="Kalkreuter E."/>
            <person name="Kautsar S.A."/>
            <person name="Yang D."/>
            <person name="Bader C.D."/>
            <person name="Teijaro C.N."/>
            <person name="Fluegel L."/>
            <person name="Davis C.M."/>
            <person name="Simpson J.R."/>
            <person name="Lauterbach L."/>
            <person name="Steele A.D."/>
            <person name="Gui C."/>
            <person name="Meng S."/>
            <person name="Li G."/>
            <person name="Viehrig K."/>
            <person name="Ye F."/>
            <person name="Su P."/>
            <person name="Kiefer A.F."/>
            <person name="Nichols A."/>
            <person name="Cepeda A.J."/>
            <person name="Yan W."/>
            <person name="Fan B."/>
            <person name="Jiang Y."/>
            <person name="Adhikari A."/>
            <person name="Zheng C.-J."/>
            <person name="Schuster L."/>
            <person name="Cowan T.M."/>
            <person name="Smanski M.J."/>
            <person name="Chevrette M.G."/>
            <person name="De Carvalho L.P.S."/>
            <person name="Shen B."/>
        </authorList>
    </citation>
    <scope>NUCLEOTIDE SEQUENCE [LARGE SCALE GENOMIC DNA]</scope>
    <source>
        <strain evidence="10 11">NPDC053346</strain>
    </source>
</reference>
<dbReference type="Pfam" id="PF00860">
    <property type="entry name" value="Xan_ur_permease"/>
    <property type="match status" value="1"/>
</dbReference>
<keyword evidence="5 9" id="KW-0812">Transmembrane</keyword>
<accession>A0ABW8CX31</accession>
<protein>
    <submittedName>
        <fullName evidence="10">Solute carrier family 23 protein</fullName>
    </submittedName>
</protein>
<comment type="similarity">
    <text evidence="2">Belongs to the nucleobase:cation symporter-2 (NCS2) (TC 2.A.40) family.</text>
</comment>
<feature type="transmembrane region" description="Helical" evidence="9">
    <location>
        <begin position="391"/>
        <end position="412"/>
    </location>
</feature>
<keyword evidence="4" id="KW-1003">Cell membrane</keyword>
<dbReference type="NCBIfam" id="TIGR00801">
    <property type="entry name" value="ncs2"/>
    <property type="match status" value="1"/>
</dbReference>
<evidence type="ECO:0000256" key="9">
    <source>
        <dbReference type="SAM" id="Phobius"/>
    </source>
</evidence>
<evidence type="ECO:0000256" key="4">
    <source>
        <dbReference type="ARBA" id="ARBA00022475"/>
    </source>
</evidence>
<evidence type="ECO:0000256" key="1">
    <source>
        <dbReference type="ARBA" id="ARBA00004651"/>
    </source>
</evidence>
<dbReference type="InterPro" id="IPR006043">
    <property type="entry name" value="NCS2"/>
</dbReference>
<evidence type="ECO:0000313" key="11">
    <source>
        <dbReference type="Proteomes" id="UP001614391"/>
    </source>
</evidence>
<dbReference type="InterPro" id="IPR017588">
    <property type="entry name" value="UacT-like"/>
</dbReference>